<protein>
    <recommendedName>
        <fullName evidence="2">DUF6591 domain-containing protein</fullName>
    </recommendedName>
</protein>
<dbReference type="EMBL" id="JADCKC010000003">
    <property type="protein sequence ID" value="MBE5038308.1"/>
    <property type="molecule type" value="Genomic_DNA"/>
</dbReference>
<evidence type="ECO:0000313" key="3">
    <source>
        <dbReference type="EMBL" id="MBE5038308.1"/>
    </source>
</evidence>
<evidence type="ECO:0000313" key="4">
    <source>
        <dbReference type="Proteomes" id="UP000768567"/>
    </source>
</evidence>
<proteinExistence type="predicted"/>
<evidence type="ECO:0000256" key="1">
    <source>
        <dbReference type="SAM" id="MobiDB-lite"/>
    </source>
</evidence>
<keyword evidence="4" id="KW-1185">Reference proteome</keyword>
<dbReference type="Proteomes" id="UP000768567">
    <property type="component" value="Unassembled WGS sequence"/>
</dbReference>
<name>A0ABR9R5C6_9FIRM</name>
<dbReference type="InterPro" id="IPR046526">
    <property type="entry name" value="DUF6591"/>
</dbReference>
<evidence type="ECO:0000259" key="2">
    <source>
        <dbReference type="Pfam" id="PF20234"/>
    </source>
</evidence>
<comment type="caution">
    <text evidence="3">The sequence shown here is derived from an EMBL/GenBank/DDBJ whole genome shotgun (WGS) entry which is preliminary data.</text>
</comment>
<organism evidence="3 4">
    <name type="scientific">Gemmiger gallinarum</name>
    <dbReference type="NCBI Taxonomy" id="2779354"/>
    <lineage>
        <taxon>Bacteria</taxon>
        <taxon>Bacillati</taxon>
        <taxon>Bacillota</taxon>
        <taxon>Clostridia</taxon>
        <taxon>Eubacteriales</taxon>
        <taxon>Gemmiger</taxon>
    </lineage>
</organism>
<accession>A0ABR9R5C6</accession>
<feature type="region of interest" description="Disordered" evidence="1">
    <location>
        <begin position="1"/>
        <end position="26"/>
    </location>
</feature>
<reference evidence="3 4" key="1">
    <citation type="submission" date="2020-10" db="EMBL/GenBank/DDBJ databases">
        <title>ChiBAC.</title>
        <authorList>
            <person name="Zenner C."/>
            <person name="Hitch T.C.A."/>
            <person name="Clavel T."/>
        </authorList>
    </citation>
    <scope>NUCLEOTIDE SEQUENCE [LARGE SCALE GENOMIC DNA]</scope>
    <source>
        <strain evidence="3 4">DSM 109015</strain>
    </source>
</reference>
<feature type="domain" description="DUF6591" evidence="2">
    <location>
        <begin position="5"/>
        <end position="106"/>
    </location>
</feature>
<sequence length="110" mass="12727">MEQEDTMSEEQSKEQEDIAEGAGVTPEVKEAMDSYEAFFDKYIEFMQVYEESESTAELMLEYADYMAQYAEMTEKIEAIDEDSLSTADQMYYIEVMSRVSQKLLAASEEE</sequence>
<gene>
    <name evidence="3" type="ORF">INF35_10975</name>
</gene>
<dbReference type="Pfam" id="PF20234">
    <property type="entry name" value="DUF6591"/>
    <property type="match status" value="1"/>
</dbReference>